<dbReference type="AlphaFoldDB" id="A0A1G6M8C1"/>
<dbReference type="Proteomes" id="UP000199501">
    <property type="component" value="Unassembled WGS sequence"/>
</dbReference>
<proteinExistence type="predicted"/>
<keyword evidence="1" id="KW-0175">Coiled coil</keyword>
<feature type="coiled-coil region" evidence="1">
    <location>
        <begin position="120"/>
        <end position="175"/>
    </location>
</feature>
<name>A0A1G6M8C1_9PSEU</name>
<dbReference type="OrthoDB" id="7064944at2"/>
<accession>A0A1G6M8C1</accession>
<gene>
    <name evidence="3" type="ORF">SAMN05216174_102422</name>
</gene>
<dbReference type="STRING" id="1271860.SAMN05216174_102422"/>
<protein>
    <submittedName>
        <fullName evidence="3">Uncharacterized protein</fullName>
    </submittedName>
</protein>
<evidence type="ECO:0000256" key="1">
    <source>
        <dbReference type="SAM" id="Coils"/>
    </source>
</evidence>
<dbReference type="EMBL" id="FMZZ01000002">
    <property type="protein sequence ID" value="SDC51743.1"/>
    <property type="molecule type" value="Genomic_DNA"/>
</dbReference>
<dbReference type="RefSeq" id="WP_091449165.1">
    <property type="nucleotide sequence ID" value="NZ_FMZZ01000002.1"/>
</dbReference>
<evidence type="ECO:0000313" key="4">
    <source>
        <dbReference type="Proteomes" id="UP000199501"/>
    </source>
</evidence>
<evidence type="ECO:0000256" key="2">
    <source>
        <dbReference type="SAM" id="MobiDB-lite"/>
    </source>
</evidence>
<keyword evidence="4" id="KW-1185">Reference proteome</keyword>
<reference evidence="4" key="1">
    <citation type="submission" date="2016-10" db="EMBL/GenBank/DDBJ databases">
        <authorList>
            <person name="Varghese N."/>
            <person name="Submissions S."/>
        </authorList>
    </citation>
    <scope>NUCLEOTIDE SEQUENCE [LARGE SCALE GENOMIC DNA]</scope>
    <source>
        <strain evidence="4">IBRC-M 10403</strain>
    </source>
</reference>
<evidence type="ECO:0000313" key="3">
    <source>
        <dbReference type="EMBL" id="SDC51743.1"/>
    </source>
</evidence>
<feature type="region of interest" description="Disordered" evidence="2">
    <location>
        <begin position="218"/>
        <end position="274"/>
    </location>
</feature>
<organism evidence="3 4">
    <name type="scientific">Actinokineospora iranica</name>
    <dbReference type="NCBI Taxonomy" id="1271860"/>
    <lineage>
        <taxon>Bacteria</taxon>
        <taxon>Bacillati</taxon>
        <taxon>Actinomycetota</taxon>
        <taxon>Actinomycetes</taxon>
        <taxon>Pseudonocardiales</taxon>
        <taxon>Pseudonocardiaceae</taxon>
        <taxon>Actinokineospora</taxon>
    </lineage>
</organism>
<sequence length="274" mass="30168">MSAADDPRPIRPVPVVDTSSVAVERVRTAAEFAACLDQVRVLAGPLSHREIESRGGGRLRRTKIGQVLAGELPRREFLAAYLTVCGVPADAHEPWHRKWTFLISARLPAEPDVATVHRERDAAVARARLLEQEVAALRATAVVPPEAHESFRKEIRTLRAERDAARGQARLATRQHESTVERLRLAEAARDEALSRQRLLDNDLQAAGATIARLTETVDRLRARPRQARTESASPREPSGQKRLALYTREEADDLYGTTSDAPSPVIGDGEPIG</sequence>